<feature type="compositionally biased region" description="Low complexity" evidence="1">
    <location>
        <begin position="380"/>
        <end position="395"/>
    </location>
</feature>
<feature type="region of interest" description="Disordered" evidence="1">
    <location>
        <begin position="368"/>
        <end position="399"/>
    </location>
</feature>
<comment type="caution">
    <text evidence="2">The sequence shown here is derived from an EMBL/GenBank/DDBJ whole genome shotgun (WGS) entry which is preliminary data.</text>
</comment>
<evidence type="ECO:0000313" key="2">
    <source>
        <dbReference type="EMBL" id="NXS51101.1"/>
    </source>
</evidence>
<sequence>HLSVLQLPQEEEDSLSSPETTSDTEEGLQKAEAWVQARRQFRKELDSLGDIEKWLAHKPSLSAQERRCWQRIKARRADRAAAVKSAVTDSLDVSTESSQPWKKGGIPLVCAPYPQALVTLHSLLHKQKLRMVDVFRKAGMDGRKIKRADFIKVIKETKVPISDKDLEDVVIFLTSSKPGNFVSLEDVSDCQKQWLEMRKGQSQETSTAHFQKAATCPPSAGDAAKWMKPHAPPKPERKLIHLEVPPINTEPERRHLTYDEMEEIGKLSRERRRWEKNKDSPIERKEKCRMVRSGDGPVDDHCLPSTVGADLGQLVDRYRSNAVMSYLKSSELCKERNVLITEPTLQKGLLHPGDMIIREGEDIRKIRQPGGYYSTGRADAPSPGSTSRSGTASGSQAKEAENRFVQRGLEISPLLLPRCRNKMQKSSDNNFWPGHLLDKLCLYFPEKQHDRAHALFSYVHPTKPAYHGI</sequence>
<proteinExistence type="predicted"/>
<name>A0A7L2V1P5_BALRX</name>
<protein>
    <submittedName>
        <fullName evidence="2">EFC12 protein</fullName>
    </submittedName>
</protein>
<dbReference type="AlphaFoldDB" id="A0A7L2V1P5"/>
<dbReference type="OrthoDB" id="125906at2759"/>
<feature type="non-terminal residue" evidence="2">
    <location>
        <position position="1"/>
    </location>
</feature>
<gene>
    <name evidence="2" type="primary">Efcab12</name>
    <name evidence="2" type="ORF">BALREX_R08577</name>
</gene>
<dbReference type="EMBL" id="VYZW01121431">
    <property type="protein sequence ID" value="NXS51101.1"/>
    <property type="molecule type" value="Genomic_DNA"/>
</dbReference>
<reference evidence="2 3" key="1">
    <citation type="submission" date="2019-09" db="EMBL/GenBank/DDBJ databases">
        <title>Bird 10,000 Genomes (B10K) Project - Family phase.</title>
        <authorList>
            <person name="Zhang G."/>
        </authorList>
    </citation>
    <scope>NUCLEOTIDE SEQUENCE [LARGE SCALE GENOMIC DNA]</scope>
    <source>
        <strain evidence="2">B10K-DU-012-56</strain>
    </source>
</reference>
<feature type="non-terminal residue" evidence="2">
    <location>
        <position position="469"/>
    </location>
</feature>
<accession>A0A7L2V1P5</accession>
<feature type="region of interest" description="Disordered" evidence="1">
    <location>
        <begin position="214"/>
        <end position="234"/>
    </location>
</feature>
<organism evidence="2 3">
    <name type="scientific">Balaeniceps rex</name>
    <name type="common">Shoebill</name>
    <dbReference type="NCBI Taxonomy" id="33584"/>
    <lineage>
        <taxon>Eukaryota</taxon>
        <taxon>Metazoa</taxon>
        <taxon>Chordata</taxon>
        <taxon>Craniata</taxon>
        <taxon>Vertebrata</taxon>
        <taxon>Euteleostomi</taxon>
        <taxon>Archelosauria</taxon>
        <taxon>Archosauria</taxon>
        <taxon>Dinosauria</taxon>
        <taxon>Saurischia</taxon>
        <taxon>Theropoda</taxon>
        <taxon>Coelurosauria</taxon>
        <taxon>Aves</taxon>
        <taxon>Neognathae</taxon>
        <taxon>Neoaves</taxon>
        <taxon>Aequornithes</taxon>
        <taxon>Pelecaniformes</taxon>
        <taxon>Balaenicipitidae</taxon>
        <taxon>Balaeniceps</taxon>
    </lineage>
</organism>
<feature type="region of interest" description="Disordered" evidence="1">
    <location>
        <begin position="1"/>
        <end position="30"/>
    </location>
</feature>
<keyword evidence="3" id="KW-1185">Reference proteome</keyword>
<evidence type="ECO:0000256" key="1">
    <source>
        <dbReference type="SAM" id="MobiDB-lite"/>
    </source>
</evidence>
<dbReference type="Proteomes" id="UP000528411">
    <property type="component" value="Unassembled WGS sequence"/>
</dbReference>
<dbReference type="PANTHER" id="PTHR47225">
    <property type="entry name" value="EF-HAND CALCIUM-BINDING DOMAIN-CONTAINING PROTEIN 12"/>
    <property type="match status" value="1"/>
</dbReference>
<evidence type="ECO:0000313" key="3">
    <source>
        <dbReference type="Proteomes" id="UP000528411"/>
    </source>
</evidence>
<dbReference type="InterPro" id="IPR042847">
    <property type="entry name" value="EFC12"/>
</dbReference>
<dbReference type="PANTHER" id="PTHR47225:SF1">
    <property type="entry name" value="EF-HAND CALCIUM-BINDING DOMAIN-CONTAINING PROTEIN 12"/>
    <property type="match status" value="1"/>
</dbReference>